<evidence type="ECO:0000256" key="1">
    <source>
        <dbReference type="ARBA" id="ARBA00004496"/>
    </source>
</evidence>
<proteinExistence type="evidence at transcript level"/>
<accession>T2MHR1</accession>
<dbReference type="Gene3D" id="3.40.50.10490">
    <property type="entry name" value="Glucose-6-phosphate isomerase like protein, domain 1"/>
    <property type="match status" value="1"/>
</dbReference>
<gene>
    <name evidence="10" type="primary">RPSA</name>
</gene>
<dbReference type="InterPro" id="IPR027498">
    <property type="entry name" value="Ribosomal_uS2_euk"/>
</dbReference>
<dbReference type="HAMAP" id="MF_03015">
    <property type="entry name" value="Ribosomal_S2_euk"/>
    <property type="match status" value="1"/>
</dbReference>
<dbReference type="PRINTS" id="PR00395">
    <property type="entry name" value="RIBOSOMALS2"/>
</dbReference>
<dbReference type="PANTHER" id="PTHR11489">
    <property type="entry name" value="40S RIBOSOMAL PROTEIN SA"/>
    <property type="match status" value="1"/>
</dbReference>
<dbReference type="EMBL" id="HAAD01005225">
    <property type="protein sequence ID" value="CDG71457.1"/>
    <property type="molecule type" value="mRNA"/>
</dbReference>
<comment type="function">
    <text evidence="6">Required for the assembly and/or stability of the 40S ribosomal subunit. Required for the processing of the 20S rRNA-precursor to mature 18S rRNA in a late step of the maturation of 40S ribosomal subunits.</text>
</comment>
<evidence type="ECO:0000256" key="8">
    <source>
        <dbReference type="SAM" id="MobiDB-lite"/>
    </source>
</evidence>
<keyword evidence="3 6" id="KW-0963">Cytoplasm</keyword>
<evidence type="ECO:0000313" key="10">
    <source>
        <dbReference type="EMBL" id="CDG71457.1"/>
    </source>
</evidence>
<dbReference type="AlphaFoldDB" id="T2MHR1"/>
<dbReference type="InterPro" id="IPR001865">
    <property type="entry name" value="Ribosomal_uS2"/>
</dbReference>
<comment type="similarity">
    <text evidence="2 6 7">Belongs to the universal ribosomal protein uS2 family.</text>
</comment>
<evidence type="ECO:0000259" key="9">
    <source>
        <dbReference type="Pfam" id="PF16122"/>
    </source>
</evidence>
<dbReference type="GO" id="GO:0000028">
    <property type="term" value="P:ribosomal small subunit assembly"/>
    <property type="evidence" value="ECO:0007669"/>
    <property type="project" value="UniProtKB-UniRule"/>
</dbReference>
<evidence type="ECO:0000256" key="7">
    <source>
        <dbReference type="RuleBase" id="RU003631"/>
    </source>
</evidence>
<dbReference type="GO" id="GO:0006412">
    <property type="term" value="P:translation"/>
    <property type="evidence" value="ECO:0007669"/>
    <property type="project" value="UniProtKB-UniRule"/>
</dbReference>
<dbReference type="Pfam" id="PF16122">
    <property type="entry name" value="40S_SA_C"/>
    <property type="match status" value="1"/>
</dbReference>
<dbReference type="PROSITE" id="PS00963">
    <property type="entry name" value="RIBOSOMAL_S2_2"/>
    <property type="match status" value="1"/>
</dbReference>
<sequence length="320" mass="35102">MSEGIDALSLKQEDVVKFLAAGVHLGSTNVASSCQGYVFKRKSDGIHIINLRKTWEKLILAARIIASIEHPGDVCVISSRPYGTRAVLKFAQNTGAIAVAGRFTPGTFTNQIQKAFREPRLLISTDPQHDNQALTEASYVNIPIIALCNTDSPLRFVDCAIPCNNRGIQSIGTMWWMLAREVLRLRGVISRKAEWDTMPDLFFYRDPEDIEKEEQAAAIASAKPDEPYQTDYSGNIDHSAAGADWGDQPVISGADWTAEPSVPKEWGNEPGWEADTNAASADWTAEPSVPKEWGNEPGWEADTNAASADWATPKIEDWGA</sequence>
<dbReference type="InterPro" id="IPR023591">
    <property type="entry name" value="Ribosomal_uS2_flav_dom_sf"/>
</dbReference>
<protein>
    <recommendedName>
        <fullName evidence="6">Small ribosomal subunit protein uS2</fullName>
    </recommendedName>
</protein>
<name>T2MHR1_HYDVU</name>
<dbReference type="InterPro" id="IPR032281">
    <property type="entry name" value="Ribosomal_uS2_C"/>
</dbReference>
<keyword evidence="5 6" id="KW-0687">Ribonucleoprotein</keyword>
<dbReference type="InterPro" id="IPR018130">
    <property type="entry name" value="Ribosomal_uS2_CS"/>
</dbReference>
<dbReference type="InterPro" id="IPR005707">
    <property type="entry name" value="Ribosomal_uS2_euk/arc"/>
</dbReference>
<dbReference type="GO" id="GO:0003735">
    <property type="term" value="F:structural constituent of ribosome"/>
    <property type="evidence" value="ECO:0007669"/>
    <property type="project" value="UniProtKB-UniRule"/>
</dbReference>
<keyword evidence="4 6" id="KW-0689">Ribosomal protein</keyword>
<dbReference type="SUPFAM" id="SSF52313">
    <property type="entry name" value="Ribosomal protein S2"/>
    <property type="match status" value="1"/>
</dbReference>
<evidence type="ECO:0000256" key="5">
    <source>
        <dbReference type="ARBA" id="ARBA00023274"/>
    </source>
</evidence>
<dbReference type="CDD" id="cd01425">
    <property type="entry name" value="RPS2"/>
    <property type="match status" value="1"/>
</dbReference>
<dbReference type="NCBIfam" id="TIGR01012">
    <property type="entry name" value="uS2_euk_arch"/>
    <property type="match status" value="1"/>
</dbReference>
<feature type="region of interest" description="Disordered" evidence="8">
    <location>
        <begin position="256"/>
        <end position="320"/>
    </location>
</feature>
<reference evidence="10" key="1">
    <citation type="journal article" date="2013" name="Genome Biol. Evol.">
        <title>Punctuated emergences of genetic and phenotypic innovations in eumetazoan, bilaterian, euteleostome, and hominidae ancestors.</title>
        <authorList>
            <person name="Wenger Y."/>
            <person name="Galliot B."/>
        </authorList>
    </citation>
    <scope>NUCLEOTIDE SEQUENCE</scope>
    <source>
        <tissue evidence="10">Whole animals</tissue>
    </source>
</reference>
<dbReference type="PROSITE" id="PS00962">
    <property type="entry name" value="RIBOSOMAL_S2_1"/>
    <property type="match status" value="1"/>
</dbReference>
<comment type="subunit">
    <text evidence="6">Component of the small ribosomal subunit. Mature ribosomes consist of a small (40S) and a large (60S) subunit. The 40S subunit contains about 33 different proteins and 1 molecule of RNA (18S). The 60S subunit contains about 49 different proteins and 3 molecules of RNA (28S, 5.8S and 5S). Interacts with ribosomal protein S21.</text>
</comment>
<evidence type="ECO:0000256" key="2">
    <source>
        <dbReference type="ARBA" id="ARBA00006242"/>
    </source>
</evidence>
<evidence type="ECO:0000256" key="6">
    <source>
        <dbReference type="HAMAP-Rule" id="MF_03015"/>
    </source>
</evidence>
<evidence type="ECO:0000256" key="4">
    <source>
        <dbReference type="ARBA" id="ARBA00022980"/>
    </source>
</evidence>
<organism evidence="10">
    <name type="scientific">Hydra vulgaris</name>
    <name type="common">Hydra</name>
    <name type="synonym">Hydra attenuata</name>
    <dbReference type="NCBI Taxonomy" id="6087"/>
    <lineage>
        <taxon>Eukaryota</taxon>
        <taxon>Metazoa</taxon>
        <taxon>Cnidaria</taxon>
        <taxon>Hydrozoa</taxon>
        <taxon>Hydroidolina</taxon>
        <taxon>Anthoathecata</taxon>
        <taxon>Aplanulata</taxon>
        <taxon>Hydridae</taxon>
        <taxon>Hydra</taxon>
    </lineage>
</organism>
<dbReference type="FunFam" id="3.40.50.10490:FF:000012">
    <property type="entry name" value="40S ribosomal protein SA"/>
    <property type="match status" value="1"/>
</dbReference>
<dbReference type="OrthoDB" id="414863at2759"/>
<evidence type="ECO:0000256" key="3">
    <source>
        <dbReference type="ARBA" id="ARBA00022490"/>
    </source>
</evidence>
<dbReference type="Pfam" id="PF00318">
    <property type="entry name" value="Ribosomal_S2"/>
    <property type="match status" value="1"/>
</dbReference>
<feature type="domain" description="Small ribosomal subunit protein uS2 C-terminal" evidence="9">
    <location>
        <begin position="202"/>
        <end position="310"/>
    </location>
</feature>
<comment type="subcellular location">
    <subcellularLocation>
        <location evidence="1 6">Cytoplasm</location>
    </subcellularLocation>
</comment>
<dbReference type="GO" id="GO:0022627">
    <property type="term" value="C:cytosolic small ribosomal subunit"/>
    <property type="evidence" value="ECO:0007669"/>
    <property type="project" value="UniProtKB-UniRule"/>
</dbReference>